<dbReference type="RefSeq" id="WP_004956146.1">
    <property type="nucleotide sequence ID" value="NZ_AORZ01000234.1"/>
</dbReference>
<dbReference type="InterPro" id="IPR005754">
    <property type="entry name" value="Sortase"/>
</dbReference>
<evidence type="ECO:0000313" key="3">
    <source>
        <dbReference type="EMBL" id="EME96342.1"/>
    </source>
</evidence>
<gene>
    <name evidence="3" type="ORF">H340_31990</name>
</gene>
<evidence type="ECO:0000313" key="4">
    <source>
        <dbReference type="Proteomes" id="UP000011740"/>
    </source>
</evidence>
<comment type="caution">
    <text evidence="3">The sequence shown here is derived from an EMBL/GenBank/DDBJ whole genome shotgun (WGS) entry which is preliminary data.</text>
</comment>
<reference evidence="3 4" key="1">
    <citation type="journal article" date="2013" name="Genome Announc.">
        <title>Whole-Genome Shotgun Assembly and Analysis of the Genome of Streptomyces mobaraensis DSM 40847, a Strain for Industrial Production of Microbial Transglutaminase.</title>
        <authorList>
            <person name="Yang H."/>
            <person name="He T."/>
            <person name="Wu W."/>
            <person name="Zhu W."/>
            <person name="Lu B."/>
            <person name="Sun W."/>
        </authorList>
    </citation>
    <scope>NUCLEOTIDE SEQUENCE [LARGE SCALE GENOMIC DNA]</scope>
    <source>
        <strain evidence="3 4">DSM 40847</strain>
    </source>
</reference>
<protein>
    <recommendedName>
        <fullName evidence="5">Peptidase C60 sortase A and B</fullName>
    </recommendedName>
</protein>
<dbReference type="Pfam" id="PF04203">
    <property type="entry name" value="Sortase"/>
    <property type="match status" value="1"/>
</dbReference>
<evidence type="ECO:0008006" key="5">
    <source>
        <dbReference type="Google" id="ProtNLM"/>
    </source>
</evidence>
<dbReference type="Gene3D" id="2.40.260.10">
    <property type="entry name" value="Sortase"/>
    <property type="match status" value="1"/>
</dbReference>
<dbReference type="PROSITE" id="PS51257">
    <property type="entry name" value="PROKAR_LIPOPROTEIN"/>
    <property type="match status" value="1"/>
</dbReference>
<dbReference type="GO" id="GO:0016787">
    <property type="term" value="F:hydrolase activity"/>
    <property type="evidence" value="ECO:0007669"/>
    <property type="project" value="UniProtKB-KW"/>
</dbReference>
<keyword evidence="1" id="KW-0378">Hydrolase</keyword>
<dbReference type="SUPFAM" id="SSF63817">
    <property type="entry name" value="Sortase"/>
    <property type="match status" value="1"/>
</dbReference>
<proteinExistence type="predicted"/>
<dbReference type="Proteomes" id="UP000011740">
    <property type="component" value="Unassembled WGS sequence"/>
</dbReference>
<feature type="compositionally biased region" description="Low complexity" evidence="2">
    <location>
        <begin position="254"/>
        <end position="263"/>
    </location>
</feature>
<feature type="compositionally biased region" description="Polar residues" evidence="2">
    <location>
        <begin position="312"/>
        <end position="332"/>
    </location>
</feature>
<accession>M3AS00</accession>
<dbReference type="eggNOG" id="COG3764">
    <property type="taxonomic scope" value="Bacteria"/>
</dbReference>
<sequence>MLRTTRAALSALVSRLGTRPVAAAVLVAAGLFSGCWLIDSGSRAAAPPPQPSRAEAFPAGGAGALAPHRRDPLIRPLPPVTPVRVRIPEIKVDAPLRGLRLLPDGSLASPPQDDKNLAGWYEAGTAPGAIGTAVVAGHVDTPTGPAVFYNLGALKKKDLVEIVRADGRTAVFTIDAIEVYDRGDFPSRKVYGASGRAELRVITCGGGFSEERHAYLGNVVVYAHLAKVVEARGGRGSAGAGPSPSSSPSPPASPSWASPSPSASSPPSPSSAPARVAGPAVRQAGPSRAPSPARSASPRAGGHRGGAGGSGKPTSSAGSSAGPVKSSNSAPR</sequence>
<organism evidence="3 4">
    <name type="scientific">Streptomyces mobaraensis (strain ATCC 29032 / DSM 40847 / JCM 4168 / NBRC 13819 / NCIMB 11159 / IPCR 16-22)</name>
    <dbReference type="NCBI Taxonomy" id="1223523"/>
    <lineage>
        <taxon>Bacteria</taxon>
        <taxon>Bacillati</taxon>
        <taxon>Actinomycetota</taxon>
        <taxon>Actinomycetes</taxon>
        <taxon>Kitasatosporales</taxon>
        <taxon>Streptomycetaceae</taxon>
        <taxon>Streptomyces</taxon>
    </lineage>
</organism>
<dbReference type="CDD" id="cd05829">
    <property type="entry name" value="Sortase_F"/>
    <property type="match status" value="1"/>
</dbReference>
<dbReference type="PATRIC" id="fig|1223523.3.peg.6473"/>
<evidence type="ECO:0000256" key="1">
    <source>
        <dbReference type="ARBA" id="ARBA00022801"/>
    </source>
</evidence>
<dbReference type="InterPro" id="IPR023365">
    <property type="entry name" value="Sortase_dom-sf"/>
</dbReference>
<name>M3AS00_STRM1</name>
<dbReference type="InterPro" id="IPR042001">
    <property type="entry name" value="Sortase_F"/>
</dbReference>
<feature type="region of interest" description="Disordered" evidence="2">
    <location>
        <begin position="233"/>
        <end position="332"/>
    </location>
</feature>
<dbReference type="AlphaFoldDB" id="M3AS00"/>
<evidence type="ECO:0000256" key="2">
    <source>
        <dbReference type="SAM" id="MobiDB-lite"/>
    </source>
</evidence>
<dbReference type="STRING" id="1223523.H340_31990"/>
<dbReference type="NCBIfam" id="NF033748">
    <property type="entry name" value="class_F_sortase"/>
    <property type="match status" value="1"/>
</dbReference>
<dbReference type="EMBL" id="AORZ01000234">
    <property type="protein sequence ID" value="EME96342.1"/>
    <property type="molecule type" value="Genomic_DNA"/>
</dbReference>
<feature type="compositionally biased region" description="Low complexity" evidence="2">
    <location>
        <begin position="271"/>
        <end position="300"/>
    </location>
</feature>